<evidence type="ECO:0000259" key="1">
    <source>
        <dbReference type="Pfam" id="PF13456"/>
    </source>
</evidence>
<name>A0AAV0EBJ5_9ASTE</name>
<sequence length="105" mass="11923">MTASRLVVDVGFTNLQIESDSSQALAVLNGSQVRRWSDLTQETLQIRNRFGLNFGHAMREMNWVAHFLAVDHTGPIKLYLSPSSLPIRSKRALYMDKFGIPSIRF</sequence>
<feature type="domain" description="RNase H type-1" evidence="1">
    <location>
        <begin position="6"/>
        <end position="70"/>
    </location>
</feature>
<evidence type="ECO:0000313" key="3">
    <source>
        <dbReference type="Proteomes" id="UP001152523"/>
    </source>
</evidence>
<dbReference type="EMBL" id="CAMAPF010000920">
    <property type="protein sequence ID" value="CAH9121181.1"/>
    <property type="molecule type" value="Genomic_DNA"/>
</dbReference>
<organism evidence="2 3">
    <name type="scientific">Cuscuta epithymum</name>
    <dbReference type="NCBI Taxonomy" id="186058"/>
    <lineage>
        <taxon>Eukaryota</taxon>
        <taxon>Viridiplantae</taxon>
        <taxon>Streptophyta</taxon>
        <taxon>Embryophyta</taxon>
        <taxon>Tracheophyta</taxon>
        <taxon>Spermatophyta</taxon>
        <taxon>Magnoliopsida</taxon>
        <taxon>eudicotyledons</taxon>
        <taxon>Gunneridae</taxon>
        <taxon>Pentapetalae</taxon>
        <taxon>asterids</taxon>
        <taxon>lamiids</taxon>
        <taxon>Solanales</taxon>
        <taxon>Convolvulaceae</taxon>
        <taxon>Cuscuteae</taxon>
        <taxon>Cuscuta</taxon>
        <taxon>Cuscuta subgen. Cuscuta</taxon>
    </lineage>
</organism>
<gene>
    <name evidence="2" type="ORF">CEPIT_LOCUS23500</name>
</gene>
<protein>
    <recommendedName>
        <fullName evidence="1">RNase H type-1 domain-containing protein</fullName>
    </recommendedName>
</protein>
<dbReference type="Pfam" id="PF13456">
    <property type="entry name" value="RVT_3"/>
    <property type="match status" value="1"/>
</dbReference>
<reference evidence="2" key="1">
    <citation type="submission" date="2022-07" db="EMBL/GenBank/DDBJ databases">
        <authorList>
            <person name="Macas J."/>
            <person name="Novak P."/>
            <person name="Neumann P."/>
        </authorList>
    </citation>
    <scope>NUCLEOTIDE SEQUENCE</scope>
</reference>
<dbReference type="Proteomes" id="UP001152523">
    <property type="component" value="Unassembled WGS sequence"/>
</dbReference>
<dbReference type="AlphaFoldDB" id="A0AAV0EBJ5"/>
<keyword evidence="3" id="KW-1185">Reference proteome</keyword>
<evidence type="ECO:0000313" key="2">
    <source>
        <dbReference type="EMBL" id="CAH9121181.1"/>
    </source>
</evidence>
<dbReference type="InterPro" id="IPR002156">
    <property type="entry name" value="RNaseH_domain"/>
</dbReference>
<dbReference type="GO" id="GO:0003676">
    <property type="term" value="F:nucleic acid binding"/>
    <property type="evidence" value="ECO:0007669"/>
    <property type="project" value="InterPro"/>
</dbReference>
<dbReference type="GO" id="GO:0004523">
    <property type="term" value="F:RNA-DNA hybrid ribonuclease activity"/>
    <property type="evidence" value="ECO:0007669"/>
    <property type="project" value="InterPro"/>
</dbReference>
<accession>A0AAV0EBJ5</accession>
<comment type="caution">
    <text evidence="2">The sequence shown here is derived from an EMBL/GenBank/DDBJ whole genome shotgun (WGS) entry which is preliminary data.</text>
</comment>
<proteinExistence type="predicted"/>